<comment type="caution">
    <text evidence="5">The sequence shown here is derived from an EMBL/GenBank/DDBJ whole genome shotgun (WGS) entry which is preliminary data.</text>
</comment>
<dbReference type="SUPFAM" id="SSF49785">
    <property type="entry name" value="Galactose-binding domain-like"/>
    <property type="match status" value="1"/>
</dbReference>
<dbReference type="InterPro" id="IPR035986">
    <property type="entry name" value="PKD_dom_sf"/>
</dbReference>
<dbReference type="InterPro" id="IPR000421">
    <property type="entry name" value="FA58C"/>
</dbReference>
<dbReference type="SMART" id="SM00089">
    <property type="entry name" value="PKD"/>
    <property type="match status" value="1"/>
</dbReference>
<dbReference type="Proteomes" id="UP000823850">
    <property type="component" value="Unassembled WGS sequence"/>
</dbReference>
<evidence type="ECO:0000313" key="5">
    <source>
        <dbReference type="EMBL" id="HJD38711.1"/>
    </source>
</evidence>
<organism evidence="5 6">
    <name type="scientific">Candidatus Blautia stercoripullorum</name>
    <dbReference type="NCBI Taxonomy" id="2838502"/>
    <lineage>
        <taxon>Bacteria</taxon>
        <taxon>Bacillati</taxon>
        <taxon>Bacillota</taxon>
        <taxon>Clostridia</taxon>
        <taxon>Lachnospirales</taxon>
        <taxon>Lachnospiraceae</taxon>
        <taxon>Blautia</taxon>
    </lineage>
</organism>
<keyword evidence="1" id="KW-0378">Hydrolase</keyword>
<evidence type="ECO:0000259" key="3">
    <source>
        <dbReference type="PROSITE" id="PS50022"/>
    </source>
</evidence>
<dbReference type="EMBL" id="DWUX01000026">
    <property type="protein sequence ID" value="HJD38711.1"/>
    <property type="molecule type" value="Genomic_DNA"/>
</dbReference>
<dbReference type="InterPro" id="IPR000601">
    <property type="entry name" value="PKD_dom"/>
</dbReference>
<protein>
    <submittedName>
        <fullName evidence="5">Discoidin domain-containing protein</fullName>
    </submittedName>
</protein>
<sequence length="257" mass="27153">MVLPVSQDLEQGTGASAEMEWPDNSLPKAGLTASQTLVGTGSTVTFTSACSENTEEVTWKIPGSDKETAQGDSVDAVFDKEGTYEVSVTAKNESGEDTKTLSVVVTSQLEKDSELTLLSQGKPTEATAYTNENEKPDFAVDGDVTKKWCATGTPPHEITIDLGGEMTISQVALAHAEAGGEGADMNTQGYEISVSTDGTDYTPVVTVTKNTAGNTLDTFTPVNGRYVKLSVTKPTQGSDTAARIYEIQVYGSEKTLQ</sequence>
<dbReference type="Gene3D" id="2.60.120.260">
    <property type="entry name" value="Galactose-binding domain-like"/>
    <property type="match status" value="1"/>
</dbReference>
<dbReference type="InterPro" id="IPR022409">
    <property type="entry name" value="PKD/Chitinase_dom"/>
</dbReference>
<keyword evidence="1" id="KW-0326">Glycosidase</keyword>
<reference evidence="5" key="1">
    <citation type="journal article" date="2021" name="PeerJ">
        <title>Extensive microbial diversity within the chicken gut microbiome revealed by metagenomics and culture.</title>
        <authorList>
            <person name="Gilroy R."/>
            <person name="Ravi A."/>
            <person name="Getino M."/>
            <person name="Pursley I."/>
            <person name="Horton D.L."/>
            <person name="Alikhan N.F."/>
            <person name="Baker D."/>
            <person name="Gharbi K."/>
            <person name="Hall N."/>
            <person name="Watson M."/>
            <person name="Adriaenssens E.M."/>
            <person name="Foster-Nyarko E."/>
            <person name="Jarju S."/>
            <person name="Secka A."/>
            <person name="Antonio M."/>
            <person name="Oren A."/>
            <person name="Chaudhuri R.R."/>
            <person name="La Ragione R."/>
            <person name="Hildebrand F."/>
            <person name="Pallen M.J."/>
        </authorList>
    </citation>
    <scope>NUCLEOTIDE SEQUENCE</scope>
    <source>
        <strain evidence="5">ChiW19-6364</strain>
    </source>
</reference>
<evidence type="ECO:0000256" key="2">
    <source>
        <dbReference type="SAM" id="MobiDB-lite"/>
    </source>
</evidence>
<accession>A0A9D2R8G4</accession>
<dbReference type="GO" id="GO:0016798">
    <property type="term" value="F:hydrolase activity, acting on glycosyl bonds"/>
    <property type="evidence" value="ECO:0007669"/>
    <property type="project" value="UniProtKB-KW"/>
</dbReference>
<evidence type="ECO:0000313" key="6">
    <source>
        <dbReference type="Proteomes" id="UP000823850"/>
    </source>
</evidence>
<proteinExistence type="predicted"/>
<feature type="domain" description="F5/8 type C" evidence="3">
    <location>
        <begin position="104"/>
        <end position="252"/>
    </location>
</feature>
<dbReference type="SUPFAM" id="SSF49299">
    <property type="entry name" value="PKD domain"/>
    <property type="match status" value="1"/>
</dbReference>
<dbReference type="Pfam" id="PF00754">
    <property type="entry name" value="F5_F8_type_C"/>
    <property type="match status" value="1"/>
</dbReference>
<reference evidence="5" key="2">
    <citation type="submission" date="2021-04" db="EMBL/GenBank/DDBJ databases">
        <authorList>
            <person name="Gilroy R."/>
        </authorList>
    </citation>
    <scope>NUCLEOTIDE SEQUENCE</scope>
    <source>
        <strain evidence="5">ChiW19-6364</strain>
    </source>
</reference>
<evidence type="ECO:0000256" key="1">
    <source>
        <dbReference type="ARBA" id="ARBA00023295"/>
    </source>
</evidence>
<dbReference type="InterPro" id="IPR008979">
    <property type="entry name" value="Galactose-bd-like_sf"/>
</dbReference>
<feature type="region of interest" description="Disordered" evidence="2">
    <location>
        <begin position="1"/>
        <end position="25"/>
    </location>
</feature>
<gene>
    <name evidence="5" type="ORF">H9913_01660</name>
</gene>
<dbReference type="InterPro" id="IPR013783">
    <property type="entry name" value="Ig-like_fold"/>
</dbReference>
<dbReference type="Pfam" id="PF00801">
    <property type="entry name" value="PKD"/>
    <property type="match status" value="1"/>
</dbReference>
<dbReference type="PROSITE" id="PS50022">
    <property type="entry name" value="FA58C_3"/>
    <property type="match status" value="1"/>
</dbReference>
<evidence type="ECO:0000259" key="4">
    <source>
        <dbReference type="PROSITE" id="PS50093"/>
    </source>
</evidence>
<feature type="domain" description="PKD" evidence="4">
    <location>
        <begin position="27"/>
        <end position="106"/>
    </location>
</feature>
<dbReference type="AlphaFoldDB" id="A0A9D2R8G4"/>
<dbReference type="PROSITE" id="PS50093">
    <property type="entry name" value="PKD"/>
    <property type="match status" value="1"/>
</dbReference>
<name>A0A9D2R8G4_9FIRM</name>
<dbReference type="Gene3D" id="2.60.40.10">
    <property type="entry name" value="Immunoglobulins"/>
    <property type="match status" value="1"/>
</dbReference>